<dbReference type="CDD" id="cd12797">
    <property type="entry name" value="M23_peptidase"/>
    <property type="match status" value="1"/>
</dbReference>
<proteinExistence type="predicted"/>
<protein>
    <submittedName>
        <fullName evidence="2">Beta-lactamase</fullName>
    </submittedName>
</protein>
<dbReference type="InterPro" id="IPR049511">
    <property type="entry name" value="PGH-like_rpt"/>
</dbReference>
<dbReference type="InterPro" id="IPR011055">
    <property type="entry name" value="Dup_hybrid_motif"/>
</dbReference>
<feature type="signal peptide" evidence="1">
    <location>
        <begin position="1"/>
        <end position="21"/>
    </location>
</feature>
<sequence>MKLLAIATTITAIGLALPLHAAQYDLPFKGQHFTDTEKVFTRDHAVTTSQQYGFDFGGRRYDFDNSRWTSVTTTLDAYNSSPTNNKFMIYNKPVYAMRAGRVVGCWRNAPENPRPKLSGDSELSRPWLHSDFKAGLIPGGGNMLWVEHDDGTRMLYAHMIPGTIGQNLCPHNASLFPAPKGSNTEFIYVGVDAAQQAVISKGQYLGRVGNSGSSTGPHLHVHLQNGSGVGQPIVFNRGIATTPDNTKPYGGPWVRFAGNTIPAGDQLIWAPRTVSDRYARHAVKSEAYQGLFQHLADSGYKPSWLDGYNVSGNVFYNMVWQPSNLAWRAYHGRSSASYQTVFNQAISDGYVPVHVDSHNTGSGARYNVIFEKKALATLARHNLSYAQHVQVMEQAKDLGMRPVSVSVISNAGERRYTTLYHKAPVGSWTLSSQLSSADYQNKVLSEKAAGRRPIYLSSYVHQGNVNYSAVFAQLPLKTWEARHSQTSATYQNNFNMLAGQGFDIDVVAGIDGLNVHRFGAIWTK</sequence>
<dbReference type="Gene3D" id="2.70.70.10">
    <property type="entry name" value="Glucose Permease (Domain IIA)"/>
    <property type="match status" value="1"/>
</dbReference>
<feature type="chain" id="PRO_5019858615" evidence="1">
    <location>
        <begin position="22"/>
        <end position="524"/>
    </location>
</feature>
<dbReference type="GO" id="GO:0004222">
    <property type="term" value="F:metalloendopeptidase activity"/>
    <property type="evidence" value="ECO:0007669"/>
    <property type="project" value="TreeGrafter"/>
</dbReference>
<dbReference type="Pfam" id="PF17660">
    <property type="entry name" value="BTRD1"/>
    <property type="match status" value="5"/>
</dbReference>
<reference evidence="2" key="1">
    <citation type="submission" date="2019-04" db="EMBL/GenBank/DDBJ databases">
        <authorList>
            <person name="Brambilla D."/>
        </authorList>
    </citation>
    <scope>NUCLEOTIDE SEQUENCE</scope>
    <source>
        <strain evidence="2">BAL1</strain>
    </source>
</reference>
<dbReference type="InterPro" id="IPR050570">
    <property type="entry name" value="Cell_wall_metabolism_enzyme"/>
</dbReference>
<name>A0A486XT81_9GAMM</name>
<dbReference type="SUPFAM" id="SSF51261">
    <property type="entry name" value="Duplicated hybrid motif"/>
    <property type="match status" value="1"/>
</dbReference>
<dbReference type="EMBL" id="CAAJGR010000128">
    <property type="protein sequence ID" value="VHO05479.1"/>
    <property type="molecule type" value="Genomic_DNA"/>
</dbReference>
<gene>
    <name evidence="2" type="ORF">BAL341_2563</name>
</gene>
<dbReference type="AlphaFoldDB" id="A0A486XT81"/>
<accession>A0A486XT81</accession>
<organism evidence="2">
    <name type="scientific">Rheinheimera sp. BAL341</name>
    <dbReference type="NCBI Taxonomy" id="1708203"/>
    <lineage>
        <taxon>Bacteria</taxon>
        <taxon>Pseudomonadati</taxon>
        <taxon>Pseudomonadota</taxon>
        <taxon>Gammaproteobacteria</taxon>
        <taxon>Chromatiales</taxon>
        <taxon>Chromatiaceae</taxon>
        <taxon>Rheinheimera</taxon>
    </lineage>
</organism>
<dbReference type="PANTHER" id="PTHR21666">
    <property type="entry name" value="PEPTIDASE-RELATED"/>
    <property type="match status" value="1"/>
</dbReference>
<evidence type="ECO:0000256" key="1">
    <source>
        <dbReference type="SAM" id="SignalP"/>
    </source>
</evidence>
<dbReference type="PANTHER" id="PTHR21666:SF270">
    <property type="entry name" value="MUREIN HYDROLASE ACTIVATOR ENVC"/>
    <property type="match status" value="1"/>
</dbReference>
<keyword evidence="1" id="KW-0732">Signal</keyword>
<evidence type="ECO:0000313" key="2">
    <source>
        <dbReference type="EMBL" id="VHO05479.1"/>
    </source>
</evidence>